<keyword evidence="1" id="KW-0472">Membrane</keyword>
<dbReference type="RefSeq" id="WP_377164634.1">
    <property type="nucleotide sequence ID" value="NZ_JBHSMQ010000002.1"/>
</dbReference>
<keyword evidence="1" id="KW-0812">Transmembrane</keyword>
<name>A0ABW0KMN7_9BACT</name>
<evidence type="ECO:0000313" key="2">
    <source>
        <dbReference type="EMBL" id="MFC5454495.1"/>
    </source>
</evidence>
<organism evidence="2 3">
    <name type="scientific">Prosthecobacter fluviatilis</name>
    <dbReference type="NCBI Taxonomy" id="445931"/>
    <lineage>
        <taxon>Bacteria</taxon>
        <taxon>Pseudomonadati</taxon>
        <taxon>Verrucomicrobiota</taxon>
        <taxon>Verrucomicrobiia</taxon>
        <taxon>Verrucomicrobiales</taxon>
        <taxon>Verrucomicrobiaceae</taxon>
        <taxon>Prosthecobacter</taxon>
    </lineage>
</organism>
<evidence type="ECO:0008006" key="4">
    <source>
        <dbReference type="Google" id="ProtNLM"/>
    </source>
</evidence>
<proteinExistence type="predicted"/>
<feature type="transmembrane region" description="Helical" evidence="1">
    <location>
        <begin position="6"/>
        <end position="23"/>
    </location>
</feature>
<reference evidence="3" key="1">
    <citation type="journal article" date="2019" name="Int. J. Syst. Evol. Microbiol.">
        <title>The Global Catalogue of Microorganisms (GCM) 10K type strain sequencing project: providing services to taxonomists for standard genome sequencing and annotation.</title>
        <authorList>
            <consortium name="The Broad Institute Genomics Platform"/>
            <consortium name="The Broad Institute Genome Sequencing Center for Infectious Disease"/>
            <person name="Wu L."/>
            <person name="Ma J."/>
        </authorList>
    </citation>
    <scope>NUCLEOTIDE SEQUENCE [LARGE SCALE GENOMIC DNA]</scope>
    <source>
        <strain evidence="3">CGMCC 4.1469</strain>
    </source>
</reference>
<dbReference type="EMBL" id="JBHSMQ010000002">
    <property type="protein sequence ID" value="MFC5454495.1"/>
    <property type="molecule type" value="Genomic_DNA"/>
</dbReference>
<keyword evidence="1" id="KW-1133">Transmembrane helix</keyword>
<protein>
    <recommendedName>
        <fullName evidence="4">DUF2207 domain-containing protein</fullName>
    </recommendedName>
</protein>
<evidence type="ECO:0000313" key="3">
    <source>
        <dbReference type="Proteomes" id="UP001596052"/>
    </source>
</evidence>
<dbReference type="Proteomes" id="UP001596052">
    <property type="component" value="Unassembled WGS sequence"/>
</dbReference>
<sequence length="358" mass="40082">MTDGQTLLAVFVLLYLMECLRLVPATAWMAAGTGNKGWSTLRPWMKLQLGGGSPLLLSPLPPMRAHALALPWIFAPDHDSLRVRLTDSVSTYVPWEQLALRVEENLLHLGTGCRVRLPSAALAEVWRQRLAEWQGLKPEQRRKAFLKHARASLDVKSASQSAAASAGQSRALRLLATTHFMWCFGVLSVLYHRFGDSLPVLAAAGVLLLLQFIQSWLFLRNTRKNAALIPHRRWRALGIVFLPQLTMRAFDSVNLSTDAEPPHPLAWRSLLDEKPWLEHARQFWRESRYTPGWSENAPLTPEAEALRSFFQSEGVAETDYDPPAETKLPTCPRCRAEYQSGVTSCADCGGVELRQPAT</sequence>
<comment type="caution">
    <text evidence="2">The sequence shown here is derived from an EMBL/GenBank/DDBJ whole genome shotgun (WGS) entry which is preliminary data.</text>
</comment>
<gene>
    <name evidence="2" type="ORF">ACFQDI_06465</name>
</gene>
<keyword evidence="3" id="KW-1185">Reference proteome</keyword>
<evidence type="ECO:0000256" key="1">
    <source>
        <dbReference type="SAM" id="Phobius"/>
    </source>
</evidence>
<feature type="transmembrane region" description="Helical" evidence="1">
    <location>
        <begin position="200"/>
        <end position="219"/>
    </location>
</feature>
<accession>A0ABW0KMN7</accession>